<dbReference type="PROSITE" id="PS00484">
    <property type="entry name" value="THYROGLOBULIN_1_1"/>
    <property type="match status" value="1"/>
</dbReference>
<reference evidence="5" key="3">
    <citation type="submission" date="2025-09" db="UniProtKB">
        <authorList>
            <consortium name="Ensembl"/>
        </authorList>
    </citation>
    <scope>IDENTIFICATION</scope>
</reference>
<dbReference type="GO" id="GO:0042289">
    <property type="term" value="F:MHC class II protein binding"/>
    <property type="evidence" value="ECO:0007669"/>
    <property type="project" value="InterPro"/>
</dbReference>
<dbReference type="InterPro" id="IPR036857">
    <property type="entry name" value="Thyroglobulin_1_sf"/>
</dbReference>
<evidence type="ECO:0000256" key="3">
    <source>
        <dbReference type="SAM" id="Phobius"/>
    </source>
</evidence>
<dbReference type="GO" id="GO:0016020">
    <property type="term" value="C:membrane"/>
    <property type="evidence" value="ECO:0007669"/>
    <property type="project" value="InterPro"/>
</dbReference>
<feature type="domain" description="Thyroglobulin type-1" evidence="4">
    <location>
        <begin position="214"/>
        <end position="274"/>
    </location>
</feature>
<keyword evidence="3" id="KW-0472">Membrane</keyword>
<feature type="disulfide bond" evidence="2">
    <location>
        <begin position="217"/>
        <end position="236"/>
    </location>
</feature>
<feature type="disulfide bond" evidence="2">
    <location>
        <begin position="254"/>
        <end position="274"/>
    </location>
</feature>
<name>A0A3P8UFN6_CYNSE</name>
<dbReference type="SMART" id="SM00211">
    <property type="entry name" value="TY"/>
    <property type="match status" value="1"/>
</dbReference>
<organism evidence="5 6">
    <name type="scientific">Cynoglossus semilaevis</name>
    <name type="common">Tongue sole</name>
    <dbReference type="NCBI Taxonomy" id="244447"/>
    <lineage>
        <taxon>Eukaryota</taxon>
        <taxon>Metazoa</taxon>
        <taxon>Chordata</taxon>
        <taxon>Craniata</taxon>
        <taxon>Vertebrata</taxon>
        <taxon>Euteleostomi</taxon>
        <taxon>Actinopterygii</taxon>
        <taxon>Neopterygii</taxon>
        <taxon>Teleostei</taxon>
        <taxon>Neoteleostei</taxon>
        <taxon>Acanthomorphata</taxon>
        <taxon>Carangaria</taxon>
        <taxon>Pleuronectiformes</taxon>
        <taxon>Pleuronectoidei</taxon>
        <taxon>Cynoglossidae</taxon>
        <taxon>Cynoglossinae</taxon>
        <taxon>Cynoglossus</taxon>
    </lineage>
</organism>
<dbReference type="OMA" id="NACKIPC"/>
<dbReference type="Proteomes" id="UP000265120">
    <property type="component" value="Chromosome 12"/>
</dbReference>
<proteinExistence type="predicted"/>
<sequence>MIFTLVPNACKIPCILPLVTDDTTALTANQKTKRKQIQSDSSLVWGFPHPQLSVPPVSSRPYSCNQFCVTVAPTFTAVFGSLSNLGTLVVKMTEADPQTQTLIQAQSQETAINVGAPEHSGRSTRAYKVAGVTLLACTLILSQALLAYFLFSQKDDIKSLKDQNNKLSVELSKPRSAGPGTMQIPKSMNILPTLLETSGDEEDSTGGPVKPGPLTQCQQEAAGLKPVQVPGFYPNCDEQGLYQSQQCYMEQCWCVDPASGQQIPGTLGTGPVMCTTAVHAGGMERLLSVPDVTE</sequence>
<dbReference type="FunCoup" id="A0A3P8UFN6">
    <property type="interactions" value="28"/>
</dbReference>
<dbReference type="GeneID" id="103386906"/>
<dbReference type="GeneTree" id="ENSGT00940000169140"/>
<dbReference type="Ensembl" id="ENSCSET00000001257.1">
    <property type="protein sequence ID" value="ENSCSEP00000001227.1"/>
    <property type="gene ID" value="ENSCSEG00000000852.1"/>
</dbReference>
<dbReference type="Pfam" id="PF00086">
    <property type="entry name" value="Thyroglobulin_1"/>
    <property type="match status" value="1"/>
</dbReference>
<keyword evidence="3" id="KW-0812">Transmembrane</keyword>
<dbReference type="RefSeq" id="XP_016892493.1">
    <property type="nucleotide sequence ID" value="XM_017037004.2"/>
</dbReference>
<evidence type="ECO:0000256" key="1">
    <source>
        <dbReference type="ARBA" id="ARBA00023157"/>
    </source>
</evidence>
<dbReference type="Gene3D" id="4.10.800.10">
    <property type="entry name" value="Thyroglobulin type-1"/>
    <property type="match status" value="1"/>
</dbReference>
<keyword evidence="6" id="KW-1185">Reference proteome</keyword>
<dbReference type="GO" id="GO:0006886">
    <property type="term" value="P:intracellular protein transport"/>
    <property type="evidence" value="ECO:0007669"/>
    <property type="project" value="InterPro"/>
</dbReference>
<comment type="caution">
    <text evidence="2">Lacks conserved residue(s) required for the propagation of feature annotation.</text>
</comment>
<dbReference type="OrthoDB" id="406800at2759"/>
<feature type="transmembrane region" description="Helical" evidence="3">
    <location>
        <begin position="129"/>
        <end position="151"/>
    </location>
</feature>
<evidence type="ECO:0000259" key="4">
    <source>
        <dbReference type="PROSITE" id="PS51162"/>
    </source>
</evidence>
<dbReference type="InterPro" id="IPR015386">
    <property type="entry name" value="MHC_II-assoc_invar/CLIP_MHC-bd"/>
</dbReference>
<keyword evidence="1 2" id="KW-1015">Disulfide bond</keyword>
<dbReference type="InterPro" id="IPR000716">
    <property type="entry name" value="Thyroglobulin_1"/>
</dbReference>
<dbReference type="CDD" id="cd00191">
    <property type="entry name" value="TY"/>
    <property type="match status" value="1"/>
</dbReference>
<evidence type="ECO:0000313" key="5">
    <source>
        <dbReference type="Ensembl" id="ENSCSEP00000001227.1"/>
    </source>
</evidence>
<dbReference type="PROSITE" id="PS51162">
    <property type="entry name" value="THYROGLOBULIN_1_2"/>
    <property type="match status" value="1"/>
</dbReference>
<dbReference type="RefSeq" id="XP_024916391.1">
    <property type="nucleotide sequence ID" value="XM_025060623.1"/>
</dbReference>
<reference evidence="5 6" key="1">
    <citation type="journal article" date="2014" name="Nat. Genet.">
        <title>Whole-genome sequence of a flatfish provides insights into ZW sex chromosome evolution and adaptation to a benthic lifestyle.</title>
        <authorList>
            <person name="Chen S."/>
            <person name="Zhang G."/>
            <person name="Shao C."/>
            <person name="Huang Q."/>
            <person name="Liu G."/>
            <person name="Zhang P."/>
            <person name="Song W."/>
            <person name="An N."/>
            <person name="Chalopin D."/>
            <person name="Volff J.N."/>
            <person name="Hong Y."/>
            <person name="Li Q."/>
            <person name="Sha Z."/>
            <person name="Zhou H."/>
            <person name="Xie M."/>
            <person name="Yu Q."/>
            <person name="Liu Y."/>
            <person name="Xiang H."/>
            <person name="Wang N."/>
            <person name="Wu K."/>
            <person name="Yang C."/>
            <person name="Zhou Q."/>
            <person name="Liao X."/>
            <person name="Yang L."/>
            <person name="Hu Q."/>
            <person name="Zhang J."/>
            <person name="Meng L."/>
            <person name="Jin L."/>
            <person name="Tian Y."/>
            <person name="Lian J."/>
            <person name="Yang J."/>
            <person name="Miao G."/>
            <person name="Liu S."/>
            <person name="Liang Z."/>
            <person name="Yan F."/>
            <person name="Li Y."/>
            <person name="Sun B."/>
            <person name="Zhang H."/>
            <person name="Zhang J."/>
            <person name="Zhu Y."/>
            <person name="Du M."/>
            <person name="Zhao Y."/>
            <person name="Schartl M."/>
            <person name="Tang Q."/>
            <person name="Wang J."/>
        </authorList>
    </citation>
    <scope>NUCLEOTIDE SEQUENCE</scope>
</reference>
<keyword evidence="3" id="KW-1133">Transmembrane helix</keyword>
<dbReference type="Pfam" id="PF09307">
    <property type="entry name" value="MHC2-interact"/>
    <property type="match status" value="1"/>
</dbReference>
<dbReference type="AlphaFoldDB" id="A0A3P8UFN6"/>
<evidence type="ECO:0000313" key="6">
    <source>
        <dbReference type="Proteomes" id="UP000265120"/>
    </source>
</evidence>
<protein>
    <submittedName>
        <fullName evidence="5">Uncharacterized LOC103386906</fullName>
    </submittedName>
</protein>
<reference evidence="5" key="2">
    <citation type="submission" date="2025-08" db="UniProtKB">
        <authorList>
            <consortium name="Ensembl"/>
        </authorList>
    </citation>
    <scope>IDENTIFICATION</scope>
</reference>
<dbReference type="InParanoid" id="A0A3P8UFN6"/>
<dbReference type="GO" id="GO:0006955">
    <property type="term" value="P:immune response"/>
    <property type="evidence" value="ECO:0007669"/>
    <property type="project" value="InterPro"/>
</dbReference>
<dbReference type="SUPFAM" id="SSF57610">
    <property type="entry name" value="Thyroglobulin type-1 domain"/>
    <property type="match status" value="1"/>
</dbReference>
<dbReference type="KEGG" id="csem:103386906"/>
<evidence type="ECO:0000256" key="2">
    <source>
        <dbReference type="PROSITE-ProRule" id="PRU00500"/>
    </source>
</evidence>
<accession>A0A3P8UFN6</accession>
<dbReference type="GO" id="GO:0019882">
    <property type="term" value="P:antigen processing and presentation"/>
    <property type="evidence" value="ECO:0007669"/>
    <property type="project" value="InterPro"/>
</dbReference>